<name>A0A371I9K3_MUCPR</name>
<feature type="domain" description="DUF7745" evidence="1">
    <location>
        <begin position="2"/>
        <end position="194"/>
    </location>
</feature>
<dbReference type="AlphaFoldDB" id="A0A371I9K3"/>
<protein>
    <recommendedName>
        <fullName evidence="1">DUF7745 domain-containing protein</fullName>
    </recommendedName>
</protein>
<dbReference type="PANTHER" id="PTHR48154:SF1">
    <property type="entry name" value="PROTEIN, PUTATIVE-RELATED"/>
    <property type="match status" value="1"/>
</dbReference>
<sequence length="199" mass="23170">WRKTFEGRYDNLLSLLEIEVQPAALSTLTQYYDPPFRCFTFRDFQLALTLKEYKRLLGLPLVKSPSYLSKGHYPSWALVAKLLKTSELKMLKRKRNKNGLEGLSRASIEERLHQSSRGKEIGRLSWTVLFSQIEDNIDLVVINAFLAKRDRGENLVIAVLANTYYTLNYCHEKNKKGLRCCTSLLYLWMTTHFSTIRGR</sequence>
<proteinExistence type="predicted"/>
<accession>A0A371I9K3</accession>
<feature type="non-terminal residue" evidence="2">
    <location>
        <position position="1"/>
    </location>
</feature>
<reference evidence="2" key="1">
    <citation type="submission" date="2018-05" db="EMBL/GenBank/DDBJ databases">
        <title>Draft genome of Mucuna pruriens seed.</title>
        <authorList>
            <person name="Nnadi N.E."/>
            <person name="Vos R."/>
            <person name="Hasami M.H."/>
            <person name="Devisetty U.K."/>
            <person name="Aguiy J.C."/>
        </authorList>
    </citation>
    <scope>NUCLEOTIDE SEQUENCE [LARGE SCALE GENOMIC DNA]</scope>
    <source>
        <strain evidence="2">JCA_2017</strain>
    </source>
</reference>
<evidence type="ECO:0000313" key="2">
    <source>
        <dbReference type="EMBL" id="RDY11709.1"/>
    </source>
</evidence>
<dbReference type="EMBL" id="QJKJ01000594">
    <property type="protein sequence ID" value="RDY11709.1"/>
    <property type="molecule type" value="Genomic_DNA"/>
</dbReference>
<gene>
    <name evidence="2" type="ORF">CR513_03593</name>
</gene>
<dbReference type="OrthoDB" id="981124at2759"/>
<organism evidence="2 3">
    <name type="scientific">Mucuna pruriens</name>
    <name type="common">Velvet bean</name>
    <name type="synonym">Dolichos pruriens</name>
    <dbReference type="NCBI Taxonomy" id="157652"/>
    <lineage>
        <taxon>Eukaryota</taxon>
        <taxon>Viridiplantae</taxon>
        <taxon>Streptophyta</taxon>
        <taxon>Embryophyta</taxon>
        <taxon>Tracheophyta</taxon>
        <taxon>Spermatophyta</taxon>
        <taxon>Magnoliopsida</taxon>
        <taxon>eudicotyledons</taxon>
        <taxon>Gunneridae</taxon>
        <taxon>Pentapetalae</taxon>
        <taxon>rosids</taxon>
        <taxon>fabids</taxon>
        <taxon>Fabales</taxon>
        <taxon>Fabaceae</taxon>
        <taxon>Papilionoideae</taxon>
        <taxon>50 kb inversion clade</taxon>
        <taxon>NPAAA clade</taxon>
        <taxon>indigoferoid/millettioid clade</taxon>
        <taxon>Phaseoleae</taxon>
        <taxon>Mucuna</taxon>
    </lineage>
</organism>
<dbReference type="PANTHER" id="PTHR48154">
    <property type="entry name" value="PROTEIN, PUTATIVE-RELATED"/>
    <property type="match status" value="1"/>
</dbReference>
<dbReference type="Pfam" id="PF24924">
    <property type="entry name" value="DUF7745"/>
    <property type="match status" value="1"/>
</dbReference>
<comment type="caution">
    <text evidence="2">The sequence shown here is derived from an EMBL/GenBank/DDBJ whole genome shotgun (WGS) entry which is preliminary data.</text>
</comment>
<keyword evidence="3" id="KW-1185">Reference proteome</keyword>
<dbReference type="Proteomes" id="UP000257109">
    <property type="component" value="Unassembled WGS sequence"/>
</dbReference>
<evidence type="ECO:0000259" key="1">
    <source>
        <dbReference type="Pfam" id="PF24924"/>
    </source>
</evidence>
<dbReference type="InterPro" id="IPR056647">
    <property type="entry name" value="DUF7745"/>
</dbReference>
<evidence type="ECO:0000313" key="3">
    <source>
        <dbReference type="Proteomes" id="UP000257109"/>
    </source>
</evidence>